<dbReference type="EMBL" id="JBHUFV010000022">
    <property type="protein sequence ID" value="MFD1932700.1"/>
    <property type="molecule type" value="Genomic_DNA"/>
</dbReference>
<protein>
    <submittedName>
        <fullName evidence="2">DUF5753 domain-containing protein</fullName>
    </submittedName>
</protein>
<proteinExistence type="predicted"/>
<evidence type="ECO:0000259" key="1">
    <source>
        <dbReference type="Pfam" id="PF19054"/>
    </source>
</evidence>
<dbReference type="Pfam" id="PF19054">
    <property type="entry name" value="DUF5753"/>
    <property type="match status" value="1"/>
</dbReference>
<accession>A0ABW4SUT1</accession>
<name>A0ABW4SUT1_9ACTN</name>
<sequence length="207" mass="22147">MEDRRDRLRALDEPGGMAGREAANAARLRSAHRIQVFQSVMIPSLLQTADYARTALALAAETGQDDVAEAAAVRMEAQSLLFEFGRQFSFVLTEGAVRTWLGSAALMRAQLERLARASTLSNVSLGIVPGTVTAPGLPPHGFTVLDGVVSVVETLTGDLTPAEPAATGEHADAFDVFAAVAVYGDTLRELLRQISADYEELETRFGD</sequence>
<reference evidence="3" key="1">
    <citation type="journal article" date="2019" name="Int. J. Syst. Evol. Microbiol.">
        <title>The Global Catalogue of Microorganisms (GCM) 10K type strain sequencing project: providing services to taxonomists for standard genome sequencing and annotation.</title>
        <authorList>
            <consortium name="The Broad Institute Genomics Platform"/>
            <consortium name="The Broad Institute Genome Sequencing Center for Infectious Disease"/>
            <person name="Wu L."/>
            <person name="Ma J."/>
        </authorList>
    </citation>
    <scope>NUCLEOTIDE SEQUENCE [LARGE SCALE GENOMIC DNA]</scope>
    <source>
        <strain evidence="3">ICMP 6774ER</strain>
    </source>
</reference>
<dbReference type="Proteomes" id="UP001597368">
    <property type="component" value="Unassembled WGS sequence"/>
</dbReference>
<gene>
    <name evidence="2" type="ORF">ACFSKW_14565</name>
</gene>
<evidence type="ECO:0000313" key="2">
    <source>
        <dbReference type="EMBL" id="MFD1932700.1"/>
    </source>
</evidence>
<comment type="caution">
    <text evidence="2">The sequence shown here is derived from an EMBL/GenBank/DDBJ whole genome shotgun (WGS) entry which is preliminary data.</text>
</comment>
<feature type="domain" description="DUF5753" evidence="1">
    <location>
        <begin position="29"/>
        <end position="192"/>
    </location>
</feature>
<evidence type="ECO:0000313" key="3">
    <source>
        <dbReference type="Proteomes" id="UP001597368"/>
    </source>
</evidence>
<dbReference type="RefSeq" id="WP_379572757.1">
    <property type="nucleotide sequence ID" value="NZ_JBHUFV010000022.1"/>
</dbReference>
<organism evidence="2 3">
    <name type="scientific">Nonomuraea mangrovi</name>
    <dbReference type="NCBI Taxonomy" id="2316207"/>
    <lineage>
        <taxon>Bacteria</taxon>
        <taxon>Bacillati</taxon>
        <taxon>Actinomycetota</taxon>
        <taxon>Actinomycetes</taxon>
        <taxon>Streptosporangiales</taxon>
        <taxon>Streptosporangiaceae</taxon>
        <taxon>Nonomuraea</taxon>
    </lineage>
</organism>
<keyword evidence="3" id="KW-1185">Reference proteome</keyword>
<dbReference type="InterPro" id="IPR043917">
    <property type="entry name" value="DUF5753"/>
</dbReference>